<sequence length="325" mass="33328">MWAGASAAGAPTLAPCLTVPAAASVDADLVERLVLDVLADDGTAHITGAVTMLCGPRGGAKAKATVDRVVDLLGYKDDKDDMRKAAAALCEVSGPATMACFRSRPPDEWARRYPDAGRHPSALAAAANAACGDMPTLLNVAEALRASRRARRCALYALYSVDAAIAGSKPVPFGALDLAGLEGWARGRQRTGPFVPPLSLGAAAADDANRMLAVVPDAVALPRVSHNEMVAAIFIAGSAEVLYAHPPQPLPGESDAMRAVNNALTHALLLAMTATKSAPDASLAAIAADVDIFAAYPGTRVAICRHVRDIASSVSADIGVLLALP</sequence>
<organism evidence="1 2">
    <name type="scientific">Pandoravirus salinus</name>
    <dbReference type="NCBI Taxonomy" id="1349410"/>
    <lineage>
        <taxon>Viruses</taxon>
        <taxon>Pandoravirus</taxon>
    </lineage>
</organism>
<dbReference type="EMBL" id="KC977571">
    <property type="protein sequence ID" value="AGO84199.1"/>
    <property type="molecule type" value="Genomic_DNA"/>
</dbReference>
<accession>S4VUH5</accession>
<gene>
    <name evidence="1" type="ORF">psal_cds_446</name>
</gene>
<keyword evidence="2" id="KW-1185">Reference proteome</keyword>
<dbReference type="RefSeq" id="YP_008437269.1">
    <property type="nucleotide sequence ID" value="NC_022098.1"/>
</dbReference>
<evidence type="ECO:0000313" key="2">
    <source>
        <dbReference type="Proteomes" id="UP000204584"/>
    </source>
</evidence>
<proteinExistence type="predicted"/>
<dbReference type="Proteomes" id="UP000204584">
    <property type="component" value="Segment"/>
</dbReference>
<dbReference type="KEGG" id="vg:16605986"/>
<dbReference type="GeneID" id="16605986"/>
<reference evidence="1 2" key="1">
    <citation type="journal article" date="2013" name="Science">
        <title>Pandoraviruses: amoeba viruses with genomes up to 2.5 Mb reaching that of parasitic eukaryotes.</title>
        <authorList>
            <person name="Philippe N."/>
            <person name="Legendre M."/>
            <person name="Doutre G."/>
            <person name="Coute Y."/>
            <person name="Poirot O."/>
            <person name="Lescot M."/>
            <person name="Arslan D."/>
            <person name="Seltzer V."/>
            <person name="Bertaux L."/>
            <person name="Bruley C."/>
            <person name="Garin J."/>
            <person name="Claverie J.M."/>
            <person name="Abergel C."/>
        </authorList>
    </citation>
    <scope>NUCLEOTIDE SEQUENCE [LARGE SCALE GENOMIC DNA]</scope>
</reference>
<name>S4VUH5_9VIRU</name>
<evidence type="ECO:0000313" key="1">
    <source>
        <dbReference type="EMBL" id="AGO84199.1"/>
    </source>
</evidence>
<protein>
    <submittedName>
        <fullName evidence="1">Uncharacterized protein</fullName>
    </submittedName>
</protein>